<comment type="caution">
    <text evidence="1">The sequence shown here is derived from an EMBL/GenBank/DDBJ whole genome shotgun (WGS) entry which is preliminary data.</text>
</comment>
<reference evidence="2" key="1">
    <citation type="journal article" date="2019" name="Nat. Commun.">
        <title>The genome of broomcorn millet.</title>
        <authorList>
            <person name="Zou C."/>
            <person name="Miki D."/>
            <person name="Li D."/>
            <person name="Tang Q."/>
            <person name="Xiao L."/>
            <person name="Rajput S."/>
            <person name="Deng P."/>
            <person name="Jia W."/>
            <person name="Huang R."/>
            <person name="Zhang M."/>
            <person name="Sun Y."/>
            <person name="Hu J."/>
            <person name="Fu X."/>
            <person name="Schnable P.S."/>
            <person name="Li F."/>
            <person name="Zhang H."/>
            <person name="Feng B."/>
            <person name="Zhu X."/>
            <person name="Liu R."/>
            <person name="Schnable J.C."/>
            <person name="Zhu J.-K."/>
            <person name="Zhang H."/>
        </authorList>
    </citation>
    <scope>NUCLEOTIDE SEQUENCE [LARGE SCALE GENOMIC DNA]</scope>
</reference>
<accession>A0A3L6Q382</accession>
<proteinExistence type="predicted"/>
<sequence>MEELASAGVNTRGLHKHYISHAMHKEDPSIVCEFKARDLHNGPRYFSVAWSDLYDLFNLDALDISLIRCLALQLNKESKEHQLGVTFIDPQHFSATIIAKDPNHDQDGCQILVVLQDAAGSAK</sequence>
<evidence type="ECO:0000313" key="1">
    <source>
        <dbReference type="EMBL" id="RLM69329.1"/>
    </source>
</evidence>
<evidence type="ECO:0000313" key="2">
    <source>
        <dbReference type="Proteomes" id="UP000275267"/>
    </source>
</evidence>
<dbReference type="AlphaFoldDB" id="A0A3L6Q382"/>
<dbReference type="OrthoDB" id="717856at2759"/>
<dbReference type="Proteomes" id="UP000275267">
    <property type="component" value="Unassembled WGS sequence"/>
</dbReference>
<keyword evidence="2" id="KW-1185">Reference proteome</keyword>
<organism evidence="1 2">
    <name type="scientific">Panicum miliaceum</name>
    <name type="common">Proso millet</name>
    <name type="synonym">Broomcorn millet</name>
    <dbReference type="NCBI Taxonomy" id="4540"/>
    <lineage>
        <taxon>Eukaryota</taxon>
        <taxon>Viridiplantae</taxon>
        <taxon>Streptophyta</taxon>
        <taxon>Embryophyta</taxon>
        <taxon>Tracheophyta</taxon>
        <taxon>Spermatophyta</taxon>
        <taxon>Magnoliopsida</taxon>
        <taxon>Liliopsida</taxon>
        <taxon>Poales</taxon>
        <taxon>Poaceae</taxon>
        <taxon>PACMAD clade</taxon>
        <taxon>Panicoideae</taxon>
        <taxon>Panicodae</taxon>
        <taxon>Paniceae</taxon>
        <taxon>Panicinae</taxon>
        <taxon>Panicum</taxon>
        <taxon>Panicum sect. Panicum</taxon>
    </lineage>
</organism>
<protein>
    <submittedName>
        <fullName evidence="1">Uncharacterized protein</fullName>
    </submittedName>
</protein>
<dbReference type="EMBL" id="PQIB02000014">
    <property type="protein sequence ID" value="RLM69329.1"/>
    <property type="molecule type" value="Genomic_DNA"/>
</dbReference>
<name>A0A3L6Q382_PANMI</name>
<gene>
    <name evidence="1" type="ORF">C2845_PM17G08170</name>
</gene>